<dbReference type="Proteomes" id="UP000444721">
    <property type="component" value="Unassembled WGS sequence"/>
</dbReference>
<dbReference type="GeneID" id="68116397"/>
<dbReference type="VEuPathDB" id="AmoebaDB:NF0105880"/>
<dbReference type="VEuPathDB" id="AmoebaDB:FDP41_009180"/>
<dbReference type="RefSeq" id="XP_044556992.1">
    <property type="nucleotide sequence ID" value="XM_044713111.1"/>
</dbReference>
<keyword evidence="1" id="KW-0175">Coiled coil</keyword>
<dbReference type="AlphaFoldDB" id="A0A6A5B1M5"/>
<reference evidence="2 3" key="1">
    <citation type="journal article" date="2019" name="Sci. Rep.">
        <title>Nanopore sequencing improves the draft genome of the human pathogenic amoeba Naegleria fowleri.</title>
        <authorList>
            <person name="Liechti N."/>
            <person name="Schurch N."/>
            <person name="Bruggmann R."/>
            <person name="Wittwer M."/>
        </authorList>
    </citation>
    <scope>NUCLEOTIDE SEQUENCE [LARGE SCALE GENOMIC DNA]</scope>
    <source>
        <strain evidence="2 3">ATCC 30894</strain>
    </source>
</reference>
<keyword evidence="3" id="KW-1185">Reference proteome</keyword>
<dbReference type="VEuPathDB" id="AmoebaDB:NfTy_060500"/>
<evidence type="ECO:0000313" key="2">
    <source>
        <dbReference type="EMBL" id="KAF0972277.1"/>
    </source>
</evidence>
<dbReference type="OrthoDB" id="10526817at2759"/>
<gene>
    <name evidence="2" type="ORF">FDP41_009180</name>
</gene>
<evidence type="ECO:0000313" key="3">
    <source>
        <dbReference type="Proteomes" id="UP000444721"/>
    </source>
</evidence>
<name>A0A6A5B1M5_NAEFO</name>
<evidence type="ECO:0000256" key="1">
    <source>
        <dbReference type="SAM" id="Coils"/>
    </source>
</evidence>
<organism evidence="2 3">
    <name type="scientific">Naegleria fowleri</name>
    <name type="common">Brain eating amoeba</name>
    <dbReference type="NCBI Taxonomy" id="5763"/>
    <lineage>
        <taxon>Eukaryota</taxon>
        <taxon>Discoba</taxon>
        <taxon>Heterolobosea</taxon>
        <taxon>Tetramitia</taxon>
        <taxon>Eutetramitia</taxon>
        <taxon>Vahlkampfiidae</taxon>
        <taxon>Naegleria</taxon>
    </lineage>
</organism>
<comment type="caution">
    <text evidence="2">The sequence shown here is derived from an EMBL/GenBank/DDBJ whole genome shotgun (WGS) entry which is preliminary data.</text>
</comment>
<dbReference type="EMBL" id="VFQX01000068">
    <property type="protein sequence ID" value="KAF0972277.1"/>
    <property type="molecule type" value="Genomic_DNA"/>
</dbReference>
<accession>A0A6A5B1M5</accession>
<feature type="coiled-coil region" evidence="1">
    <location>
        <begin position="98"/>
        <end position="132"/>
    </location>
</feature>
<proteinExistence type="predicted"/>
<sequence length="367" mass="41705">MERTNLLEKLSNLESQFEEYHLFKKAYEKYNLINQENMKLKHQINELTLEIDKLREDSTNLSNKIETPNACYRHIEPTIVAKNNSEELFITTSNGQVIDYFEEEMRELTSTIQQMNLDMAFKNSKIDALLNENKLLKSCAVNYQANFSSPPLEKSVINSTASTPNFINQTYVNLHDDLKGIIEERQNILHPKLPHPEPILKIHTSTQTPTIHTHSQFTSTKDFISSNDCSIQVTENDMLPRPSPAEICLNSPSPPIPSQLSIISNHLMQANTATLAERFKDFSALGAIHAAKIQKSQKTNSITSKNVGVTPSKTKKTFSASPTVTQMTTKCSSSPIMIQSSSYIDPKSLPYFDNQYRVFIQEHSYKR</sequence>
<protein>
    <submittedName>
        <fullName evidence="2">Uncharacterized protein</fullName>
    </submittedName>
</protein>
<feature type="coiled-coil region" evidence="1">
    <location>
        <begin position="30"/>
        <end position="64"/>
    </location>
</feature>